<feature type="signal peptide" evidence="1">
    <location>
        <begin position="1"/>
        <end position="18"/>
    </location>
</feature>
<comment type="caution">
    <text evidence="2">The sequence shown here is derived from an EMBL/GenBank/DDBJ whole genome shotgun (WGS) entry which is preliminary data.</text>
</comment>
<organism evidence="2 3">
    <name type="scientific">Blumeria graminis f. sp. triticale</name>
    <dbReference type="NCBI Taxonomy" id="1689686"/>
    <lineage>
        <taxon>Eukaryota</taxon>
        <taxon>Fungi</taxon>
        <taxon>Dikarya</taxon>
        <taxon>Ascomycota</taxon>
        <taxon>Pezizomycotina</taxon>
        <taxon>Leotiomycetes</taxon>
        <taxon>Erysiphales</taxon>
        <taxon>Erysiphaceae</taxon>
        <taxon>Blumeria</taxon>
    </lineage>
</organism>
<accession>A0A9W4CWH3</accession>
<dbReference type="Proteomes" id="UP000683417">
    <property type="component" value="Unassembled WGS sequence"/>
</dbReference>
<evidence type="ECO:0000256" key="1">
    <source>
        <dbReference type="SAM" id="SignalP"/>
    </source>
</evidence>
<sequence>MRYCIMALILRCVSFSTAKLESYQTPHIPEELKTFNCDGKVYDYNDIQFKRVYRARYSVYYLEDSDMTRFGDIARAQGINTGVMYHDESTTTKYHFLSFYFAPESTGDMEYFFVYDDQSRACAMIIRSTGRPIPGKYRSDSSEQPAPKYRFCQLQQQFTD</sequence>
<proteinExistence type="predicted"/>
<evidence type="ECO:0000313" key="3">
    <source>
        <dbReference type="Proteomes" id="UP000683417"/>
    </source>
</evidence>
<evidence type="ECO:0000313" key="2">
    <source>
        <dbReference type="EMBL" id="CAD6499873.1"/>
    </source>
</evidence>
<reference evidence="2" key="1">
    <citation type="submission" date="2020-10" db="EMBL/GenBank/DDBJ databases">
        <authorList>
            <person name="Muller C M."/>
        </authorList>
    </citation>
    <scope>NUCLEOTIDE SEQUENCE</scope>
    <source>
        <strain evidence="2">THUN-12</strain>
    </source>
</reference>
<gene>
    <name evidence="2" type="ORF">BGTH12_LOCUS1231</name>
</gene>
<protein>
    <submittedName>
        <fullName evidence="2">BgTH12-03979</fullName>
    </submittedName>
</protein>
<dbReference type="AlphaFoldDB" id="A0A9W4CWH3"/>
<dbReference type="EMBL" id="CAJHIT010000002">
    <property type="protein sequence ID" value="CAD6499873.1"/>
    <property type="molecule type" value="Genomic_DNA"/>
</dbReference>
<name>A0A9W4CWH3_BLUGR</name>
<feature type="chain" id="PRO_5040952652" evidence="1">
    <location>
        <begin position="19"/>
        <end position="160"/>
    </location>
</feature>
<keyword evidence="1" id="KW-0732">Signal</keyword>